<dbReference type="PANTHER" id="PTHR48218:SF3">
    <property type="entry name" value="OS07G0170800 PROTEIN"/>
    <property type="match status" value="1"/>
</dbReference>
<dbReference type="Gene3D" id="1.20.1280.50">
    <property type="match status" value="1"/>
</dbReference>
<dbReference type="EMBL" id="JAJJMB010010578">
    <property type="protein sequence ID" value="KAI3907768.1"/>
    <property type="molecule type" value="Genomic_DNA"/>
</dbReference>
<proteinExistence type="predicted"/>
<keyword evidence="3" id="KW-1185">Reference proteome</keyword>
<dbReference type="PANTHER" id="PTHR48218">
    <property type="entry name" value="F-BOX DOMAIN CONTAINING PROTEIN"/>
    <property type="match status" value="1"/>
</dbReference>
<comment type="caution">
    <text evidence="2">The sequence shown here is derived from an EMBL/GenBank/DDBJ whole genome shotgun (WGS) entry which is preliminary data.</text>
</comment>
<organism evidence="2 3">
    <name type="scientific">Papaver atlanticum</name>
    <dbReference type="NCBI Taxonomy" id="357466"/>
    <lineage>
        <taxon>Eukaryota</taxon>
        <taxon>Viridiplantae</taxon>
        <taxon>Streptophyta</taxon>
        <taxon>Embryophyta</taxon>
        <taxon>Tracheophyta</taxon>
        <taxon>Spermatophyta</taxon>
        <taxon>Magnoliopsida</taxon>
        <taxon>Ranunculales</taxon>
        <taxon>Papaveraceae</taxon>
        <taxon>Papaveroideae</taxon>
        <taxon>Papaver</taxon>
    </lineage>
</organism>
<accession>A0AAD4SH16</accession>
<name>A0AAD4SH16_9MAGN</name>
<dbReference type="SUPFAM" id="SSF81383">
    <property type="entry name" value="F-box domain"/>
    <property type="match status" value="1"/>
</dbReference>
<dbReference type="InterPro" id="IPR036047">
    <property type="entry name" value="F-box-like_dom_sf"/>
</dbReference>
<dbReference type="InterPro" id="IPR001810">
    <property type="entry name" value="F-box_dom"/>
</dbReference>
<evidence type="ECO:0000313" key="2">
    <source>
        <dbReference type="EMBL" id="KAI3907768.1"/>
    </source>
</evidence>
<evidence type="ECO:0000313" key="3">
    <source>
        <dbReference type="Proteomes" id="UP001202328"/>
    </source>
</evidence>
<sequence length="262" mass="29843">MKITEINTDFKDSSSSSSNKRAKLKIVELDSDGKEVVEIIKQVENFEEEEKEAVVGEPLLVFGEDLMLMILNHLDAQGVASCLLVSHGWSDVASSDSLWTKKCEDLWLGKAHMPRLLPGVSRLAAYSFSMMDARRSRIMTEDLCDHVWEFRFKKEAPEYWRNLDPSWKGIGPPMLRYFHPDGSQSADPDDQVWGGHECTFSTVTTFVADGNIRKHYVRINRWPPMTVSRNKDWSWELGNQLYWYSSTPDATKEGGTGPLFSA</sequence>
<reference evidence="2" key="1">
    <citation type="submission" date="2022-04" db="EMBL/GenBank/DDBJ databases">
        <title>A functionally conserved STORR gene fusion in Papaver species that diverged 16.8 million years ago.</title>
        <authorList>
            <person name="Catania T."/>
        </authorList>
    </citation>
    <scope>NUCLEOTIDE SEQUENCE</scope>
    <source>
        <strain evidence="2">S-188037</strain>
    </source>
</reference>
<protein>
    <recommendedName>
        <fullName evidence="1">F-box domain-containing protein</fullName>
    </recommendedName>
</protein>
<gene>
    <name evidence="2" type="ORF">MKW98_008445</name>
</gene>
<feature type="domain" description="F-box" evidence="1">
    <location>
        <begin position="65"/>
        <end position="103"/>
    </location>
</feature>
<dbReference type="Proteomes" id="UP001202328">
    <property type="component" value="Unassembled WGS sequence"/>
</dbReference>
<dbReference type="Pfam" id="PF12937">
    <property type="entry name" value="F-box-like"/>
    <property type="match status" value="1"/>
</dbReference>
<evidence type="ECO:0000259" key="1">
    <source>
        <dbReference type="Pfam" id="PF12937"/>
    </source>
</evidence>
<dbReference type="AlphaFoldDB" id="A0AAD4SH16"/>